<reference evidence="9" key="1">
    <citation type="submission" date="2016-09" db="EMBL/GenBank/DDBJ databases">
        <authorList>
            <person name="Hebert L."/>
            <person name="Moumen B."/>
        </authorList>
    </citation>
    <scope>NUCLEOTIDE SEQUENCE [LARGE SCALE GENOMIC DNA]</scope>
    <source>
        <strain evidence="9">OVI</strain>
    </source>
</reference>
<dbReference type="EC" id="1.8.3.2" evidence="6"/>
<organism evidence="9 10">
    <name type="scientific">Trypanosoma equiperdum</name>
    <dbReference type="NCBI Taxonomy" id="5694"/>
    <lineage>
        <taxon>Eukaryota</taxon>
        <taxon>Discoba</taxon>
        <taxon>Euglenozoa</taxon>
        <taxon>Kinetoplastea</taxon>
        <taxon>Metakinetoplastina</taxon>
        <taxon>Trypanosomatida</taxon>
        <taxon>Trypanosomatidae</taxon>
        <taxon>Trypanosoma</taxon>
    </lineage>
</organism>
<evidence type="ECO:0000259" key="8">
    <source>
        <dbReference type="PROSITE" id="PS51324"/>
    </source>
</evidence>
<evidence type="ECO:0000256" key="7">
    <source>
        <dbReference type="SAM" id="MobiDB-lite"/>
    </source>
</evidence>
<evidence type="ECO:0000256" key="3">
    <source>
        <dbReference type="ARBA" id="ARBA00022827"/>
    </source>
</evidence>
<keyword evidence="2 6" id="KW-0285">Flavoprotein</keyword>
<evidence type="ECO:0000313" key="10">
    <source>
        <dbReference type="Proteomes" id="UP000195570"/>
    </source>
</evidence>
<dbReference type="GO" id="GO:0005739">
    <property type="term" value="C:mitochondrion"/>
    <property type="evidence" value="ECO:0007669"/>
    <property type="project" value="TreeGrafter"/>
</dbReference>
<comment type="catalytic activity">
    <reaction evidence="6">
        <text>2 R'C(R)SH + O2 = R'C(R)S-S(R)CR' + H2O2</text>
        <dbReference type="Rhea" id="RHEA:17357"/>
        <dbReference type="ChEBI" id="CHEBI:15379"/>
        <dbReference type="ChEBI" id="CHEBI:16240"/>
        <dbReference type="ChEBI" id="CHEBI:16520"/>
        <dbReference type="ChEBI" id="CHEBI:17412"/>
        <dbReference type="EC" id="1.8.3.2"/>
    </reaction>
</comment>
<evidence type="ECO:0000313" key="9">
    <source>
        <dbReference type="EMBL" id="SCU67975.1"/>
    </source>
</evidence>
<feature type="compositionally biased region" description="Low complexity" evidence="7">
    <location>
        <begin position="226"/>
        <end position="242"/>
    </location>
</feature>
<evidence type="ECO:0000256" key="6">
    <source>
        <dbReference type="RuleBase" id="RU371123"/>
    </source>
</evidence>
<dbReference type="Proteomes" id="UP000195570">
    <property type="component" value="Unassembled WGS sequence"/>
</dbReference>
<dbReference type="InterPro" id="IPR039799">
    <property type="entry name" value="ALR/ERV"/>
</dbReference>
<dbReference type="Gene3D" id="1.20.120.310">
    <property type="entry name" value="ERV/ALR sulfhydryl oxidase domain"/>
    <property type="match status" value="1"/>
</dbReference>
<dbReference type="GeneID" id="92379967"/>
<comment type="cofactor">
    <cofactor evidence="1 6">
        <name>FAD</name>
        <dbReference type="ChEBI" id="CHEBI:57692"/>
    </cofactor>
</comment>
<dbReference type="InterPro" id="IPR017905">
    <property type="entry name" value="ERV/ALR_sulphydryl_oxidase"/>
</dbReference>
<feature type="region of interest" description="Disordered" evidence="7">
    <location>
        <begin position="137"/>
        <end position="245"/>
    </location>
</feature>
<sequence>MSKQEPLKKIPGECPTPRELGKAGWIILHSAAAVFPYSPTPTQQEAFRNFLHGWSHAYACSHCAYHMRRYFHQNPPVVTDKLALNRYLCEFHNAVNERVGNKIYDCDPMNVLRRWHPTFPDMEDQPTIEEQVKSLELKEKNETPQGVSDRWRQQNSSASPDGNVGRWSVGDARWTDTTSESRRTNVGEISAGWGTAGEKMKQRNSAGDGVSDAGASEKKWWRWGNSTSSSTTATIATPSAAEPAEDVEASVTSILSKLRACMVYCPDDKKSSA</sequence>
<keyword evidence="5" id="KW-1015">Disulfide bond</keyword>
<dbReference type="VEuPathDB" id="TriTrypDB:TEOVI_000602800"/>
<dbReference type="SUPFAM" id="SSF69000">
    <property type="entry name" value="FAD-dependent thiol oxidase"/>
    <property type="match status" value="1"/>
</dbReference>
<proteinExistence type="predicted"/>
<keyword evidence="10" id="KW-1185">Reference proteome</keyword>
<dbReference type="PANTHER" id="PTHR12645:SF0">
    <property type="entry name" value="FAD-LINKED SULFHYDRYL OXIDASE ALR"/>
    <property type="match status" value="1"/>
</dbReference>
<gene>
    <name evidence="9" type="ORF">TEOVI_000602800</name>
</gene>
<dbReference type="AlphaFoldDB" id="A0A1G4I875"/>
<dbReference type="RefSeq" id="XP_067079220.1">
    <property type="nucleotide sequence ID" value="XM_067223119.1"/>
</dbReference>
<dbReference type="GO" id="GO:0050660">
    <property type="term" value="F:flavin adenine dinucleotide binding"/>
    <property type="evidence" value="ECO:0007669"/>
    <property type="project" value="TreeGrafter"/>
</dbReference>
<comment type="caution">
    <text evidence="9">The sequence shown here is derived from an EMBL/GenBank/DDBJ whole genome shotgun (WGS) entry which is preliminary data.</text>
</comment>
<dbReference type="Pfam" id="PF04777">
    <property type="entry name" value="Evr1_Alr"/>
    <property type="match status" value="1"/>
</dbReference>
<evidence type="ECO:0000256" key="2">
    <source>
        <dbReference type="ARBA" id="ARBA00022630"/>
    </source>
</evidence>
<evidence type="ECO:0000256" key="1">
    <source>
        <dbReference type="ARBA" id="ARBA00001974"/>
    </source>
</evidence>
<dbReference type="EMBL" id="CZPT02000860">
    <property type="protein sequence ID" value="SCU67975.1"/>
    <property type="molecule type" value="Genomic_DNA"/>
</dbReference>
<accession>A0A1G4I875</accession>
<evidence type="ECO:0000256" key="5">
    <source>
        <dbReference type="ARBA" id="ARBA00023157"/>
    </source>
</evidence>
<dbReference type="InterPro" id="IPR036774">
    <property type="entry name" value="ERV/ALR_sulphydryl_oxid_sf"/>
</dbReference>
<dbReference type="PROSITE" id="PS51324">
    <property type="entry name" value="ERV_ALR"/>
    <property type="match status" value="1"/>
</dbReference>
<dbReference type="GO" id="GO:0016971">
    <property type="term" value="F:flavin-dependent sulfhydryl oxidase activity"/>
    <property type="evidence" value="ECO:0007669"/>
    <property type="project" value="InterPro"/>
</dbReference>
<keyword evidence="3 6" id="KW-0274">FAD</keyword>
<protein>
    <recommendedName>
        <fullName evidence="6">Sulfhydryl oxidase</fullName>
        <ecNumber evidence="6">1.8.3.2</ecNumber>
    </recommendedName>
</protein>
<dbReference type="PANTHER" id="PTHR12645">
    <property type="entry name" value="ALR/ERV"/>
    <property type="match status" value="1"/>
</dbReference>
<evidence type="ECO:0000256" key="4">
    <source>
        <dbReference type="ARBA" id="ARBA00023002"/>
    </source>
</evidence>
<feature type="domain" description="ERV/ALR sulfhydryl oxidase" evidence="8">
    <location>
        <begin position="13"/>
        <end position="115"/>
    </location>
</feature>
<name>A0A1G4I875_TRYEQ</name>
<keyword evidence="4 6" id="KW-0560">Oxidoreductase</keyword>